<reference evidence="1" key="1">
    <citation type="submission" date="2023-03" db="EMBL/GenBank/DDBJ databases">
        <title>Actinoallomurus iriomotensis NBRC 103684.</title>
        <authorList>
            <person name="Ichikawa N."/>
            <person name="Sato H."/>
            <person name="Tonouchi N."/>
        </authorList>
    </citation>
    <scope>NUCLEOTIDE SEQUENCE</scope>
    <source>
        <strain evidence="1">NBRC 103684</strain>
    </source>
</reference>
<accession>A0A9W6S9R1</accession>
<gene>
    <name evidence="1" type="ORF">Airi02_063860</name>
</gene>
<keyword evidence="2" id="KW-1185">Reference proteome</keyword>
<evidence type="ECO:0000313" key="2">
    <source>
        <dbReference type="Proteomes" id="UP001165074"/>
    </source>
</evidence>
<dbReference type="AlphaFoldDB" id="A0A9W6S9R1"/>
<dbReference type="RefSeq" id="WP_285578264.1">
    <property type="nucleotide sequence ID" value="NZ_BSTK01000010.1"/>
</dbReference>
<proteinExistence type="predicted"/>
<name>A0A9W6S9R1_9ACTN</name>
<dbReference type="Proteomes" id="UP001165074">
    <property type="component" value="Unassembled WGS sequence"/>
</dbReference>
<organism evidence="1 2">
    <name type="scientific">Actinoallomurus iriomotensis</name>
    <dbReference type="NCBI Taxonomy" id="478107"/>
    <lineage>
        <taxon>Bacteria</taxon>
        <taxon>Bacillati</taxon>
        <taxon>Actinomycetota</taxon>
        <taxon>Actinomycetes</taxon>
        <taxon>Streptosporangiales</taxon>
        <taxon>Thermomonosporaceae</taxon>
        <taxon>Actinoallomurus</taxon>
    </lineage>
</organism>
<evidence type="ECO:0000313" key="1">
    <source>
        <dbReference type="EMBL" id="GLY88457.1"/>
    </source>
</evidence>
<sequence>MEAYTVRADAPRGALVTPRFVEPEMADLVGRIQRVPWPQSNEPGDRMCQEVIELCRLQAARGLTVLAWLADGGAPGDGGEEVGWLLTTTRLTGHRQQRMYGAAERLAPPVRDLVIANFTWALSSTRGGRVTAPFFASRAYPDDGYAAAHTTMTLTQLWERVPDVRQALAAAWAATRTPADWCRAADLQARYGGEVPVVTYPRGPFPPKSATRPWIVRLLGAE</sequence>
<protein>
    <submittedName>
        <fullName evidence="1">Uncharacterized protein</fullName>
    </submittedName>
</protein>
<comment type="caution">
    <text evidence="1">The sequence shown here is derived from an EMBL/GenBank/DDBJ whole genome shotgun (WGS) entry which is preliminary data.</text>
</comment>
<dbReference type="EMBL" id="BSTK01000010">
    <property type="protein sequence ID" value="GLY88457.1"/>
    <property type="molecule type" value="Genomic_DNA"/>
</dbReference>